<dbReference type="Proteomes" id="UP001283361">
    <property type="component" value="Unassembled WGS sequence"/>
</dbReference>
<dbReference type="AlphaFoldDB" id="A0AAE1D305"/>
<organism evidence="1 2">
    <name type="scientific">Elysia crispata</name>
    <name type="common">lettuce slug</name>
    <dbReference type="NCBI Taxonomy" id="231223"/>
    <lineage>
        <taxon>Eukaryota</taxon>
        <taxon>Metazoa</taxon>
        <taxon>Spiralia</taxon>
        <taxon>Lophotrochozoa</taxon>
        <taxon>Mollusca</taxon>
        <taxon>Gastropoda</taxon>
        <taxon>Heterobranchia</taxon>
        <taxon>Euthyneura</taxon>
        <taxon>Panpulmonata</taxon>
        <taxon>Sacoglossa</taxon>
        <taxon>Placobranchoidea</taxon>
        <taxon>Plakobranchidae</taxon>
        <taxon>Elysia</taxon>
    </lineage>
</organism>
<accession>A0AAE1D305</accession>
<gene>
    <name evidence="1" type="ORF">RRG08_027483</name>
</gene>
<comment type="caution">
    <text evidence="1">The sequence shown here is derived from an EMBL/GenBank/DDBJ whole genome shotgun (WGS) entry which is preliminary data.</text>
</comment>
<proteinExistence type="predicted"/>
<reference evidence="1" key="1">
    <citation type="journal article" date="2023" name="G3 (Bethesda)">
        <title>A reference genome for the long-term kleptoplast-retaining sea slug Elysia crispata morphotype clarki.</title>
        <authorList>
            <person name="Eastman K.E."/>
            <person name="Pendleton A.L."/>
            <person name="Shaikh M.A."/>
            <person name="Suttiyut T."/>
            <person name="Ogas R."/>
            <person name="Tomko P."/>
            <person name="Gavelis G."/>
            <person name="Widhalm J.R."/>
            <person name="Wisecaver J.H."/>
        </authorList>
    </citation>
    <scope>NUCLEOTIDE SEQUENCE</scope>
    <source>
        <strain evidence="1">ECLA1</strain>
    </source>
</reference>
<sequence>MPSVVRSAFSKHNSGRERASIGLEQRWVARLRRRYVEERGCNGERGGKGSEKKIYLLECSLINGNRLHVVCIPGYRNKDTVNGKTPKLVRPAEL</sequence>
<dbReference type="EMBL" id="JAWDGP010005603">
    <property type="protein sequence ID" value="KAK3755225.1"/>
    <property type="molecule type" value="Genomic_DNA"/>
</dbReference>
<name>A0AAE1D305_9GAST</name>
<keyword evidence="2" id="KW-1185">Reference proteome</keyword>
<evidence type="ECO:0000313" key="2">
    <source>
        <dbReference type="Proteomes" id="UP001283361"/>
    </source>
</evidence>
<evidence type="ECO:0000313" key="1">
    <source>
        <dbReference type="EMBL" id="KAK3755225.1"/>
    </source>
</evidence>
<protein>
    <submittedName>
        <fullName evidence="1">Uncharacterized protein</fullName>
    </submittedName>
</protein>